<organism evidence="1 2">
    <name type="scientific">Fraxinus pennsylvanica</name>
    <dbReference type="NCBI Taxonomy" id="56036"/>
    <lineage>
        <taxon>Eukaryota</taxon>
        <taxon>Viridiplantae</taxon>
        <taxon>Streptophyta</taxon>
        <taxon>Embryophyta</taxon>
        <taxon>Tracheophyta</taxon>
        <taxon>Spermatophyta</taxon>
        <taxon>Magnoliopsida</taxon>
        <taxon>eudicotyledons</taxon>
        <taxon>Gunneridae</taxon>
        <taxon>Pentapetalae</taxon>
        <taxon>asterids</taxon>
        <taxon>lamiids</taxon>
        <taxon>Lamiales</taxon>
        <taxon>Oleaceae</taxon>
        <taxon>Oleeae</taxon>
        <taxon>Fraxinus</taxon>
    </lineage>
</organism>
<protein>
    <submittedName>
        <fullName evidence="1">Uncharacterized protein</fullName>
    </submittedName>
</protein>
<accession>A0AAD2A0T0</accession>
<evidence type="ECO:0000313" key="1">
    <source>
        <dbReference type="EMBL" id="CAI9779223.1"/>
    </source>
</evidence>
<gene>
    <name evidence="1" type="ORF">FPE_LOCUS26653</name>
</gene>
<keyword evidence="2" id="KW-1185">Reference proteome</keyword>
<evidence type="ECO:0000313" key="2">
    <source>
        <dbReference type="Proteomes" id="UP000834106"/>
    </source>
</evidence>
<sequence length="165" mass="18823">MEFPAVCVPMYLCQNELSEYGPGTPNPKSVKEVLHEELEKVEVDKPNVDNINWVSNLEESLNLKGKPHHAVFNLIPEDRCGYVSRDLPLACDPSVHDLDFNIYGCRSYLVNSDGHELELDFKRYWKGFRSSTSEKVLTDTLYSRSTWMIGIDISEETPGMTSFLC</sequence>
<dbReference type="EMBL" id="OU503051">
    <property type="protein sequence ID" value="CAI9779223.1"/>
    <property type="molecule type" value="Genomic_DNA"/>
</dbReference>
<proteinExistence type="predicted"/>
<reference evidence="1" key="1">
    <citation type="submission" date="2023-05" db="EMBL/GenBank/DDBJ databases">
        <authorList>
            <person name="Huff M."/>
        </authorList>
    </citation>
    <scope>NUCLEOTIDE SEQUENCE</scope>
</reference>
<dbReference type="Proteomes" id="UP000834106">
    <property type="component" value="Chromosome 16"/>
</dbReference>
<dbReference type="AlphaFoldDB" id="A0AAD2A0T0"/>
<name>A0AAD2A0T0_9LAMI</name>